<dbReference type="InterPro" id="IPR029021">
    <property type="entry name" value="Prot-tyrosine_phosphatase-like"/>
</dbReference>
<dbReference type="EMBL" id="LSRX01001464">
    <property type="protein sequence ID" value="OLP79617.1"/>
    <property type="molecule type" value="Genomic_DNA"/>
</dbReference>
<comment type="caution">
    <text evidence="3">The sequence shown here is derived from an EMBL/GenBank/DDBJ whole genome shotgun (WGS) entry which is preliminary data.</text>
</comment>
<organism evidence="3 4">
    <name type="scientific">Symbiodinium microadriaticum</name>
    <name type="common">Dinoflagellate</name>
    <name type="synonym">Zooxanthella microadriatica</name>
    <dbReference type="NCBI Taxonomy" id="2951"/>
    <lineage>
        <taxon>Eukaryota</taxon>
        <taxon>Sar</taxon>
        <taxon>Alveolata</taxon>
        <taxon>Dinophyceae</taxon>
        <taxon>Suessiales</taxon>
        <taxon>Symbiodiniaceae</taxon>
        <taxon>Symbiodinium</taxon>
    </lineage>
</organism>
<feature type="compositionally biased region" description="Basic and acidic residues" evidence="1">
    <location>
        <begin position="14"/>
        <end position="29"/>
    </location>
</feature>
<dbReference type="AlphaFoldDB" id="A0A1Q9C9W5"/>
<accession>A0A1Q9C9W5</accession>
<sequence>MSSLTPTPVPAAFRAHETQSADVQSDIKKGKGFNKGKWTKKKKKGANFSSAPGPSSPYAPSCSSHGKAIGKAYIPGYDPNGPAASTQGKAVNKGSLKNANPTVSAPARLGKATSKGHVKCSNGKGGFDARQSAAAARQSAAAARQSALASGLQMDEESFPGELAQALEVLEKKKAGPDVWNSWSERRRPLRVLVHCYGGVNRTCAAYSVLMMAFASMNMEKAIDKWIQHRAYYAPFKHREYMIEALLQMQEELQTYQLWKR</sequence>
<feature type="compositionally biased region" description="Low complexity" evidence="1">
    <location>
        <begin position="49"/>
        <end position="64"/>
    </location>
</feature>
<dbReference type="Gene3D" id="3.90.190.10">
    <property type="entry name" value="Protein tyrosine phosphatase superfamily"/>
    <property type="match status" value="1"/>
</dbReference>
<evidence type="ECO:0000313" key="4">
    <source>
        <dbReference type="Proteomes" id="UP000186817"/>
    </source>
</evidence>
<dbReference type="Proteomes" id="UP000186817">
    <property type="component" value="Unassembled WGS sequence"/>
</dbReference>
<proteinExistence type="predicted"/>
<protein>
    <recommendedName>
        <fullName evidence="2">Tyrosine specific protein phosphatases domain-containing protein</fullName>
    </recommendedName>
</protein>
<dbReference type="InterPro" id="IPR000387">
    <property type="entry name" value="Tyr_Pase_dom"/>
</dbReference>
<gene>
    <name evidence="3" type="ORF">AK812_SmicGene40082</name>
</gene>
<feature type="region of interest" description="Disordered" evidence="1">
    <location>
        <begin position="80"/>
        <end position="124"/>
    </location>
</feature>
<keyword evidence="4" id="KW-1185">Reference proteome</keyword>
<dbReference type="CDD" id="cd14494">
    <property type="entry name" value="PTP_DSP_cys"/>
    <property type="match status" value="1"/>
</dbReference>
<dbReference type="SUPFAM" id="SSF52799">
    <property type="entry name" value="(Phosphotyrosine protein) phosphatases II"/>
    <property type="match status" value="1"/>
</dbReference>
<evidence type="ECO:0000259" key="2">
    <source>
        <dbReference type="PROSITE" id="PS50056"/>
    </source>
</evidence>
<evidence type="ECO:0000256" key="1">
    <source>
        <dbReference type="SAM" id="MobiDB-lite"/>
    </source>
</evidence>
<evidence type="ECO:0000313" key="3">
    <source>
        <dbReference type="EMBL" id="OLP79617.1"/>
    </source>
</evidence>
<dbReference type="PROSITE" id="PS50056">
    <property type="entry name" value="TYR_PHOSPHATASE_2"/>
    <property type="match status" value="1"/>
</dbReference>
<feature type="domain" description="Tyrosine specific protein phosphatases" evidence="2">
    <location>
        <begin position="157"/>
        <end position="241"/>
    </location>
</feature>
<reference evidence="3 4" key="1">
    <citation type="submission" date="2016-02" db="EMBL/GenBank/DDBJ databases">
        <title>Genome analysis of coral dinoflagellate symbionts highlights evolutionary adaptations to a symbiotic lifestyle.</title>
        <authorList>
            <person name="Aranda M."/>
            <person name="Li Y."/>
            <person name="Liew Y.J."/>
            <person name="Baumgarten S."/>
            <person name="Simakov O."/>
            <person name="Wilson M."/>
            <person name="Piel J."/>
            <person name="Ashoor H."/>
            <person name="Bougouffa S."/>
            <person name="Bajic V.B."/>
            <person name="Ryu T."/>
            <person name="Ravasi T."/>
            <person name="Bayer T."/>
            <person name="Micklem G."/>
            <person name="Kim H."/>
            <person name="Bhak J."/>
            <person name="Lajeunesse T.C."/>
            <person name="Voolstra C.R."/>
        </authorList>
    </citation>
    <scope>NUCLEOTIDE SEQUENCE [LARGE SCALE GENOMIC DNA]</scope>
    <source>
        <strain evidence="3 4">CCMP2467</strain>
    </source>
</reference>
<feature type="compositionally biased region" description="Polar residues" evidence="1">
    <location>
        <begin position="83"/>
        <end position="103"/>
    </location>
</feature>
<feature type="region of interest" description="Disordered" evidence="1">
    <location>
        <begin position="1"/>
        <end position="64"/>
    </location>
</feature>
<name>A0A1Q9C9W5_SYMMI</name>
<feature type="compositionally biased region" description="Basic residues" evidence="1">
    <location>
        <begin position="30"/>
        <end position="45"/>
    </location>
</feature>